<gene>
    <name evidence="1" type="ORF">DMB68_12945</name>
</gene>
<sequence>MIESLLDISLYTDNKIIAPMMLSKKIITMKKLIVSLVLMAVTSGYSQELNLPVFTQYLADNPFVLSPAYAGIGDNVRIRVNGLTQWVGIKDAPQNQSAYVDFRLLDRSGVGISLYNDSNGFTKQTGAKLSFAHHIILDYYSKQYLSFGISYNLNTFRVETDKFGTDIEHPVIDPSVTNDRYTTNNNFDLSALYRNKNFYFSFNANNVLKKKINIERVGEPDLLSNYQIYTGFTFRDAENSRIEYEPSVYYQYFASDKRSSTDINFKYRRYNRYEEYYWIGVSYRMLNDQFPKPLSVGPMAGFMKSKIYFAYSYQVMFNDLGYYNSGTHVVTLGFDFLQALSSCPCTDSPVHD</sequence>
<accession>A0A2V4C393</accession>
<name>A0A2V4C393_9FLAO</name>
<evidence type="ECO:0008006" key="3">
    <source>
        <dbReference type="Google" id="ProtNLM"/>
    </source>
</evidence>
<dbReference type="Pfam" id="PF11751">
    <property type="entry name" value="PorP_SprF"/>
    <property type="match status" value="1"/>
</dbReference>
<dbReference type="EMBL" id="QJHL01000003">
    <property type="protein sequence ID" value="PXY44370.1"/>
    <property type="molecule type" value="Genomic_DNA"/>
</dbReference>
<protein>
    <recommendedName>
        <fullName evidence="3">Type IX secretion system membrane protein PorP/SprF</fullName>
    </recommendedName>
</protein>
<dbReference type="NCBIfam" id="TIGR03519">
    <property type="entry name" value="T9SS_PorP_fam"/>
    <property type="match status" value="1"/>
</dbReference>
<comment type="caution">
    <text evidence="1">The sequence shown here is derived from an EMBL/GenBank/DDBJ whole genome shotgun (WGS) entry which is preliminary data.</text>
</comment>
<keyword evidence="2" id="KW-1185">Reference proteome</keyword>
<reference evidence="1 2" key="1">
    <citation type="submission" date="2018-05" db="EMBL/GenBank/DDBJ databases">
        <title>Flavobacterium sp. strain IMCC34758, incomplete genome.</title>
        <authorList>
            <person name="Joung Y."/>
        </authorList>
    </citation>
    <scope>NUCLEOTIDE SEQUENCE [LARGE SCALE GENOMIC DNA]</scope>
    <source>
        <strain evidence="1 2">IMCC34758</strain>
    </source>
</reference>
<dbReference type="AlphaFoldDB" id="A0A2V4C393"/>
<evidence type="ECO:0000313" key="2">
    <source>
        <dbReference type="Proteomes" id="UP000247681"/>
    </source>
</evidence>
<proteinExistence type="predicted"/>
<evidence type="ECO:0000313" key="1">
    <source>
        <dbReference type="EMBL" id="PXY44370.1"/>
    </source>
</evidence>
<organism evidence="1 2">
    <name type="scientific">Flavobacterium hydrophilum</name>
    <dbReference type="NCBI Taxonomy" id="2211445"/>
    <lineage>
        <taxon>Bacteria</taxon>
        <taxon>Pseudomonadati</taxon>
        <taxon>Bacteroidota</taxon>
        <taxon>Flavobacteriia</taxon>
        <taxon>Flavobacteriales</taxon>
        <taxon>Flavobacteriaceae</taxon>
        <taxon>Flavobacterium</taxon>
    </lineage>
</organism>
<dbReference type="Proteomes" id="UP000247681">
    <property type="component" value="Unassembled WGS sequence"/>
</dbReference>
<dbReference type="InterPro" id="IPR019861">
    <property type="entry name" value="PorP/SprF_Bacteroidetes"/>
</dbReference>
<dbReference type="OrthoDB" id="648347at2"/>